<evidence type="ECO:0000313" key="3">
    <source>
        <dbReference type="EMBL" id="QHC56542.1"/>
    </source>
</evidence>
<reference evidence="3" key="3">
    <citation type="submission" date="2019-12" db="EMBL/GenBank/DDBJ databases">
        <title>Complete and Draft Genome Sequences of New Strains and Members of Some Known Species of the Genus Rathayibacter isolated from Plants.</title>
        <authorList>
            <person name="Tarlachkov S.V."/>
            <person name="Starodumova I.P."/>
            <person name="Dorofeeva L.V."/>
            <person name="Prisyazhnaya N.V."/>
            <person name="Leyn S.A."/>
            <person name="Zlamal J.E."/>
            <person name="Elane M.L."/>
            <person name="Osterman A.L."/>
            <person name="Nadler S.A."/>
            <person name="Subbotin S.A."/>
            <person name="Evtushenko L.I."/>
        </authorList>
    </citation>
    <scope>NUCLEOTIDE SEQUENCE</scope>
    <source>
        <strain evidence="3">VKM Ac-2761</strain>
    </source>
</reference>
<dbReference type="Proteomes" id="UP000076717">
    <property type="component" value="Unassembled WGS sequence"/>
</dbReference>
<dbReference type="KEGG" id="rte:GSU10_13490"/>
<dbReference type="PATRIC" id="fig|1671680.3.peg.2857"/>
<evidence type="ECO:0000313" key="5">
    <source>
        <dbReference type="Proteomes" id="UP000465031"/>
    </source>
</evidence>
<evidence type="ECO:0000313" key="4">
    <source>
        <dbReference type="Proteomes" id="UP000076717"/>
    </source>
</evidence>
<name>A0A166HA72_9MICO</name>
<dbReference type="EMBL" id="LIIN01000120">
    <property type="protein sequence ID" value="KZX20232.1"/>
    <property type="molecule type" value="Genomic_DNA"/>
</dbReference>
<reference evidence="5" key="2">
    <citation type="submission" date="2019-12" db="EMBL/GenBank/DDBJ databases">
        <title>Complete and draft genome sequences of new strains and members of some known species of the genus Rathayibacter isolated from plants.</title>
        <authorList>
            <person name="Tarlachkov S.V."/>
            <person name="Starodumova I.P."/>
            <person name="Dorofeeva L.V."/>
            <person name="Prisyazhnaya N.V."/>
            <person name="Leyn S."/>
            <person name="Zlamal J."/>
            <person name="Elan M."/>
            <person name="Osterman A.L."/>
            <person name="Nadler S."/>
            <person name="Subbotin S.A."/>
            <person name="Evtushenko L.I."/>
        </authorList>
    </citation>
    <scope>NUCLEOTIDE SEQUENCE [LARGE SCALE GENOMIC DNA]</scope>
    <source>
        <strain evidence="5">VKM Ac-2761</strain>
    </source>
</reference>
<gene>
    <name evidence="2" type="ORF">ACH61_02661</name>
    <name evidence="3" type="ORF">GSU10_13490</name>
</gene>
<dbReference type="OrthoDB" id="5242431at2"/>
<feature type="transmembrane region" description="Helical" evidence="1">
    <location>
        <begin position="92"/>
        <end position="113"/>
    </location>
</feature>
<organism evidence="2 4">
    <name type="scientific">Rathayibacter tanaceti</name>
    <dbReference type="NCBI Taxonomy" id="1671680"/>
    <lineage>
        <taxon>Bacteria</taxon>
        <taxon>Bacillati</taxon>
        <taxon>Actinomycetota</taxon>
        <taxon>Actinomycetes</taxon>
        <taxon>Micrococcales</taxon>
        <taxon>Microbacteriaceae</taxon>
        <taxon>Rathayibacter</taxon>
    </lineage>
</organism>
<evidence type="ECO:0000256" key="1">
    <source>
        <dbReference type="SAM" id="Phobius"/>
    </source>
</evidence>
<keyword evidence="4" id="KW-1185">Reference proteome</keyword>
<evidence type="ECO:0008006" key="6">
    <source>
        <dbReference type="Google" id="ProtNLM"/>
    </source>
</evidence>
<keyword evidence="1" id="KW-0812">Transmembrane</keyword>
<proteinExistence type="predicted"/>
<keyword evidence="1" id="KW-0472">Membrane</keyword>
<protein>
    <recommendedName>
        <fullName evidence="6">Anti-sigma-K factor rskA</fullName>
    </recommendedName>
</protein>
<keyword evidence="1" id="KW-1133">Transmembrane helix</keyword>
<dbReference type="RefSeq" id="WP_068212494.1">
    <property type="nucleotide sequence ID" value="NZ_CP047186.1"/>
</dbReference>
<accession>A0A166HA72</accession>
<dbReference type="AlphaFoldDB" id="A0A166HA72"/>
<dbReference type="Proteomes" id="UP000465031">
    <property type="component" value="Chromosome"/>
</dbReference>
<reference evidence="2 4" key="1">
    <citation type="submission" date="2015-08" db="EMBL/GenBank/DDBJ databases">
        <title>Draft Genome Sequence of Rathayibacter sp. Strain VKM Ac-2596 Isolated from Leaf Gall Induced by Plant-Parasitic Nematodes.</title>
        <authorList>
            <person name="Vasilenko O.V."/>
            <person name="Starodumova I.P."/>
            <person name="Tarlachkov S.V."/>
            <person name="Dorofeeva L.V."/>
            <person name="Evtushenko L.I."/>
        </authorList>
    </citation>
    <scope>NUCLEOTIDE SEQUENCE [LARGE SCALE GENOMIC DNA]</scope>
    <source>
        <strain evidence="2 4">VKM Ac-2596</strain>
    </source>
</reference>
<evidence type="ECO:0000313" key="2">
    <source>
        <dbReference type="EMBL" id="KZX20232.1"/>
    </source>
</evidence>
<dbReference type="EMBL" id="CP047186">
    <property type="protein sequence ID" value="QHC56542.1"/>
    <property type="molecule type" value="Genomic_DNA"/>
</dbReference>
<sequence>MTDVEQPGGRREELLAAALAGDLSSEEAIEFDRLRAADPTLDRELASFGVVLDRLGGLVRWDEAEPSAQLRSRVLGLAAAEEAAPPSRRGRLALAVGAAAACLVLGVVAGSAFQAAGERPVTGPPGTLGAVEAIAFDERASGVRLDGSLVAHTWGTETILRGTGFELGASYDLVLVTGEGERLASGSFLGSSAELDCEMNAAVLRDAVAAVEITDAAGTVVASAALPAVTG</sequence>